<evidence type="ECO:0000256" key="6">
    <source>
        <dbReference type="ARBA" id="ARBA00023315"/>
    </source>
</evidence>
<evidence type="ECO:0000256" key="2">
    <source>
        <dbReference type="ARBA" id="ARBA00022692"/>
    </source>
</evidence>
<dbReference type="Proteomes" id="UP000001548">
    <property type="component" value="Unassembled WGS sequence"/>
</dbReference>
<sequence length="334" mass="37913">MEKYHGLADQITGRCPFDERVPATSDWGMLERSWAFLRAYLLAPLLITVRAPLTVQVLFLWYLSAVIVRMRCINTYFARLLLILNGFYRVPAFKSTKTNRAQQVFAEKYSLLFGNLTTPTDLLIYIYHLSPTYVHVPWYTSEDRGGLTHRIETPVKAFILLCIYDQRCRNVKEPPNVSSIDFSSAATIDSFKRILSRLEKLGEDASVLFFPECSPTNGRVVLKPALNLQLFNESRLSNKKAACVSVSNTWKYRSVIHPFPDIISSILDLGEPIRRSKLYVIPLATTTPLTDDRLMEGISLVSNAPCGGTTALNRMLFFKKVTEHKQKVAAIHSE</sequence>
<dbReference type="VEuPathDB" id="GiardiaDB:GL50803_10221"/>
<evidence type="ECO:0000256" key="4">
    <source>
        <dbReference type="ARBA" id="ARBA00023098"/>
    </source>
</evidence>
<evidence type="ECO:0000313" key="8">
    <source>
        <dbReference type="Proteomes" id="UP000001548"/>
    </source>
</evidence>
<keyword evidence="3" id="KW-1133">Transmembrane helix</keyword>
<reference evidence="7 8" key="1">
    <citation type="journal article" date="2007" name="Science">
        <title>Genomic minimalism in the early diverging intestinal parasite Giardia lamblia.</title>
        <authorList>
            <person name="Morrison H.G."/>
            <person name="McArthur A.G."/>
            <person name="Gillin F.D."/>
            <person name="Aley S.B."/>
            <person name="Adam R.D."/>
            <person name="Olsen G.J."/>
            <person name="Best A.A."/>
            <person name="Cande W.Z."/>
            <person name="Chen F."/>
            <person name="Cipriano M.J."/>
            <person name="Davids B.J."/>
            <person name="Dawson S.C."/>
            <person name="Elmendorf H.G."/>
            <person name="Hehl A.B."/>
            <person name="Holder M.E."/>
            <person name="Huse S.M."/>
            <person name="Kim U.U."/>
            <person name="Lasek-Nesselquist E."/>
            <person name="Manning G."/>
            <person name="Nigam A."/>
            <person name="Nixon J.E."/>
            <person name="Palm D."/>
            <person name="Passamaneck N.E."/>
            <person name="Prabhu A."/>
            <person name="Reich C.I."/>
            <person name="Reiner D.S."/>
            <person name="Samuelson J."/>
            <person name="Svard S.G."/>
            <person name="Sogin M.L."/>
        </authorList>
    </citation>
    <scope>NUCLEOTIDE SEQUENCE [LARGE SCALE GENOMIC DNA]</scope>
    <source>
        <strain evidence="7 8">WB C6</strain>
    </source>
</reference>
<evidence type="ECO:0000256" key="5">
    <source>
        <dbReference type="ARBA" id="ARBA00023136"/>
    </source>
</evidence>
<keyword evidence="4" id="KW-0443">Lipid metabolism</keyword>
<dbReference type="OMA" id="RCPFDER"/>
<keyword evidence="5" id="KW-0472">Membrane</keyword>
<dbReference type="PANTHER" id="PTHR23063">
    <property type="entry name" value="PHOSPHOLIPID ACYLTRANSFERASE"/>
    <property type="match status" value="1"/>
</dbReference>
<dbReference type="PANTHER" id="PTHR23063:SF52">
    <property type="entry name" value="LYSOPHOSPHATIDYLCHOLINE ACYLTRANSFERASE"/>
    <property type="match status" value="1"/>
</dbReference>
<evidence type="ECO:0000313" key="7">
    <source>
        <dbReference type="EMBL" id="KAE8301607.1"/>
    </source>
</evidence>
<gene>
    <name evidence="7" type="ORF">GL50803_0010221</name>
</gene>
<organism evidence="7 8">
    <name type="scientific">Giardia intestinalis (strain ATCC 50803 / WB clone C6)</name>
    <name type="common">Giardia lamblia</name>
    <dbReference type="NCBI Taxonomy" id="184922"/>
    <lineage>
        <taxon>Eukaryota</taxon>
        <taxon>Metamonada</taxon>
        <taxon>Diplomonadida</taxon>
        <taxon>Hexamitidae</taxon>
        <taxon>Giardiinae</taxon>
        <taxon>Giardia</taxon>
    </lineage>
</organism>
<dbReference type="GO" id="GO:0006629">
    <property type="term" value="P:lipid metabolic process"/>
    <property type="evidence" value="ECO:0007669"/>
    <property type="project" value="UniProtKB-KW"/>
</dbReference>
<evidence type="ECO:0000256" key="3">
    <source>
        <dbReference type="ARBA" id="ARBA00022989"/>
    </source>
</evidence>
<dbReference type="GO" id="GO:0016746">
    <property type="term" value="F:acyltransferase activity"/>
    <property type="evidence" value="ECO:0007669"/>
    <property type="project" value="UniProtKB-KW"/>
</dbReference>
<keyword evidence="8" id="KW-1185">Reference proteome</keyword>
<dbReference type="HOGENOM" id="CLU_832729_0_0_1"/>
<keyword evidence="2" id="KW-0812">Transmembrane</keyword>
<evidence type="ECO:0000256" key="1">
    <source>
        <dbReference type="ARBA" id="ARBA00022679"/>
    </source>
</evidence>
<accession>D3KHH2</accession>
<dbReference type="AlphaFoldDB" id="D3KHH2"/>
<proteinExistence type="predicted"/>
<keyword evidence="1" id="KW-0808">Transferase</keyword>
<comment type="caution">
    <text evidence="7">The sequence shown here is derived from an EMBL/GenBank/DDBJ whole genome shotgun (WGS) entry which is preliminary data.</text>
</comment>
<name>D3KHH2_GIAIC</name>
<dbReference type="EMBL" id="AACB03000005">
    <property type="protein sequence ID" value="KAE8301607.1"/>
    <property type="molecule type" value="Genomic_DNA"/>
</dbReference>
<keyword evidence="6" id="KW-0012">Acyltransferase</keyword>
<protein>
    <submittedName>
        <fullName evidence="7">Uncharacterized protein</fullName>
    </submittedName>
</protein>